<name>A0ABQ9GXQ5_9NEOP</name>
<accession>A0ABQ9GXQ5</accession>
<gene>
    <name evidence="1" type="ORF">PR048_021203</name>
</gene>
<proteinExistence type="predicted"/>
<reference evidence="1 2" key="1">
    <citation type="submission" date="2023-02" db="EMBL/GenBank/DDBJ databases">
        <title>LHISI_Scaffold_Assembly.</title>
        <authorList>
            <person name="Stuart O.P."/>
            <person name="Cleave R."/>
            <person name="Magrath M.J.L."/>
            <person name="Mikheyev A.S."/>
        </authorList>
    </citation>
    <scope>NUCLEOTIDE SEQUENCE [LARGE SCALE GENOMIC DNA]</scope>
    <source>
        <strain evidence="1">Daus_M_001</strain>
        <tissue evidence="1">Leg muscle</tissue>
    </source>
</reference>
<organism evidence="1 2">
    <name type="scientific">Dryococelus australis</name>
    <dbReference type="NCBI Taxonomy" id="614101"/>
    <lineage>
        <taxon>Eukaryota</taxon>
        <taxon>Metazoa</taxon>
        <taxon>Ecdysozoa</taxon>
        <taxon>Arthropoda</taxon>
        <taxon>Hexapoda</taxon>
        <taxon>Insecta</taxon>
        <taxon>Pterygota</taxon>
        <taxon>Neoptera</taxon>
        <taxon>Polyneoptera</taxon>
        <taxon>Phasmatodea</taxon>
        <taxon>Verophasmatodea</taxon>
        <taxon>Anareolatae</taxon>
        <taxon>Phasmatidae</taxon>
        <taxon>Eurycanthinae</taxon>
        <taxon>Dryococelus</taxon>
    </lineage>
</organism>
<dbReference type="Proteomes" id="UP001159363">
    <property type="component" value="Chromosome 7"/>
</dbReference>
<dbReference type="EMBL" id="JARBHB010000008">
    <property type="protein sequence ID" value="KAJ8876756.1"/>
    <property type="molecule type" value="Genomic_DNA"/>
</dbReference>
<evidence type="ECO:0000313" key="1">
    <source>
        <dbReference type="EMBL" id="KAJ8876756.1"/>
    </source>
</evidence>
<keyword evidence="2" id="KW-1185">Reference proteome</keyword>
<evidence type="ECO:0000313" key="2">
    <source>
        <dbReference type="Proteomes" id="UP001159363"/>
    </source>
</evidence>
<comment type="caution">
    <text evidence="1">The sequence shown here is derived from an EMBL/GenBank/DDBJ whole genome shotgun (WGS) entry which is preliminary data.</text>
</comment>
<sequence length="66" mass="7593">MNIEIGQILSLSSERCHLKSQQLSSKTRKPLHINIPNIPAVKSFQKYNHIGIKYQSWSSHDGFMLL</sequence>
<protein>
    <submittedName>
        <fullName evidence="1">Uncharacterized protein</fullName>
    </submittedName>
</protein>